<evidence type="ECO:0000313" key="2">
    <source>
        <dbReference type="EMBL" id="MDG6782958.1"/>
    </source>
</evidence>
<reference evidence="2" key="1">
    <citation type="submission" date="2023-04" db="EMBL/GenBank/DDBJ databases">
        <title>Characterization and analysis of the complete genome of Gordonia rubripertincta 112, the degrader of aromatic and aliphatic compounds.</title>
        <authorList>
            <person name="Frantsuzova E."/>
            <person name="Bogun A."/>
            <person name="Delegan Y."/>
        </authorList>
    </citation>
    <scope>NUCLEOTIDE SEQUENCE</scope>
    <source>
        <strain evidence="2">112</strain>
        <plasmid evidence="2">p1517_part_1</plasmid>
    </source>
</reference>
<accession>A0AAW6REC1</accession>
<sequence>MRPWQQAVDSFFPGDDDDPDIDDLTWQTPPAFAAGDIMVYVADAPSPAIIQVETLSSGSDGEGINASPETEWGPYSAGLSLGAIERRLRDYLPAAPTTLTEPLAQRFLVALEAEASDPTPWRDVDDSWCRLRHSDELPAAPPFGPRRCVGCGSEFTPERVAETHHGGGDDPAFSDSSSFAVCADCHDRLHQPLPETLADLVFEQRPPCPACSAIRTLAVMWGMPPGPPGPCVVLAGCDVTGTILEMRCAICGYEWSEHDDLYPLATGAAGGDRVRARLCDYPPQDFPPSPRDQPGRLVVGRYHPHHVDGAWESGTRHLIIGEDRKHYIVDPATIRWPDPADNFSTN</sequence>
<dbReference type="EMBL" id="JARUXG010000015">
    <property type="protein sequence ID" value="MDG6782958.1"/>
    <property type="molecule type" value="Genomic_DNA"/>
</dbReference>
<dbReference type="AlphaFoldDB" id="A0AAW6REC1"/>
<organism evidence="2">
    <name type="scientific">Gordonia rubripertincta</name>
    <name type="common">Rhodococcus corallinus</name>
    <dbReference type="NCBI Taxonomy" id="36822"/>
    <lineage>
        <taxon>Bacteria</taxon>
        <taxon>Bacillati</taxon>
        <taxon>Actinomycetota</taxon>
        <taxon>Actinomycetes</taxon>
        <taxon>Mycobacteriales</taxon>
        <taxon>Gordoniaceae</taxon>
        <taxon>Gordonia</taxon>
    </lineage>
</organism>
<geneLocation type="plasmid" evidence="2">
    <name>p1517_part_1</name>
</geneLocation>
<evidence type="ECO:0000256" key="1">
    <source>
        <dbReference type="SAM" id="MobiDB-lite"/>
    </source>
</evidence>
<gene>
    <name evidence="2" type="ORF">QBL07_19245</name>
</gene>
<feature type="region of interest" description="Disordered" evidence="1">
    <location>
        <begin position="1"/>
        <end position="20"/>
    </location>
</feature>
<keyword evidence="2" id="KW-0614">Plasmid</keyword>
<evidence type="ECO:0008006" key="3">
    <source>
        <dbReference type="Google" id="ProtNLM"/>
    </source>
</evidence>
<name>A0AAW6REC1_GORRU</name>
<proteinExistence type="predicted"/>
<comment type="caution">
    <text evidence="2">The sequence shown here is derived from an EMBL/GenBank/DDBJ whole genome shotgun (WGS) entry which is preliminary data.</text>
</comment>
<protein>
    <recommendedName>
        <fullName evidence="3">C2H2-type domain-containing protein</fullName>
    </recommendedName>
</protein>
<dbReference type="RefSeq" id="WP_279404826.1">
    <property type="nucleotide sequence ID" value="NZ_CP178555.1"/>
</dbReference>